<evidence type="ECO:0000256" key="6">
    <source>
        <dbReference type="SAM" id="SignalP"/>
    </source>
</evidence>
<dbReference type="Pfam" id="PF05577">
    <property type="entry name" value="Peptidase_S28"/>
    <property type="match status" value="1"/>
</dbReference>
<keyword evidence="2" id="KW-0645">Protease</keyword>
<proteinExistence type="inferred from homology"/>
<organism evidence="7 8">
    <name type="scientific">Ditylenchus dipsaci</name>
    <dbReference type="NCBI Taxonomy" id="166011"/>
    <lineage>
        <taxon>Eukaryota</taxon>
        <taxon>Metazoa</taxon>
        <taxon>Ecdysozoa</taxon>
        <taxon>Nematoda</taxon>
        <taxon>Chromadorea</taxon>
        <taxon>Rhabditida</taxon>
        <taxon>Tylenchina</taxon>
        <taxon>Tylenchomorpha</taxon>
        <taxon>Sphaerularioidea</taxon>
        <taxon>Anguinidae</taxon>
        <taxon>Anguininae</taxon>
        <taxon>Ditylenchus</taxon>
    </lineage>
</organism>
<keyword evidence="3 6" id="KW-0732">Signal</keyword>
<dbReference type="GO" id="GO:0008239">
    <property type="term" value="F:dipeptidyl-peptidase activity"/>
    <property type="evidence" value="ECO:0007669"/>
    <property type="project" value="TreeGrafter"/>
</dbReference>
<keyword evidence="7" id="KW-1185">Reference proteome</keyword>
<evidence type="ECO:0000256" key="4">
    <source>
        <dbReference type="ARBA" id="ARBA00022801"/>
    </source>
</evidence>
<dbReference type="Gene3D" id="3.40.50.1820">
    <property type="entry name" value="alpha/beta hydrolase"/>
    <property type="match status" value="1"/>
</dbReference>
<dbReference type="PANTHER" id="PTHR11010">
    <property type="entry name" value="PROTEASE S28 PRO-X CARBOXYPEPTIDASE-RELATED"/>
    <property type="match status" value="1"/>
</dbReference>
<dbReference type="GO" id="GO:0070008">
    <property type="term" value="F:serine-type exopeptidase activity"/>
    <property type="evidence" value="ECO:0007669"/>
    <property type="project" value="InterPro"/>
</dbReference>
<reference evidence="8" key="1">
    <citation type="submission" date="2022-11" db="UniProtKB">
        <authorList>
            <consortium name="WormBaseParasite"/>
        </authorList>
    </citation>
    <scope>IDENTIFICATION</scope>
</reference>
<accession>A0A915CUH0</accession>
<evidence type="ECO:0000256" key="3">
    <source>
        <dbReference type="ARBA" id="ARBA00022729"/>
    </source>
</evidence>
<keyword evidence="4" id="KW-0378">Hydrolase</keyword>
<evidence type="ECO:0000256" key="5">
    <source>
        <dbReference type="ARBA" id="ARBA00023180"/>
    </source>
</evidence>
<dbReference type="InterPro" id="IPR029058">
    <property type="entry name" value="AB_hydrolase_fold"/>
</dbReference>
<evidence type="ECO:0000256" key="1">
    <source>
        <dbReference type="ARBA" id="ARBA00011079"/>
    </source>
</evidence>
<protein>
    <submittedName>
        <fullName evidence="8">Uncharacterized protein</fullName>
    </submittedName>
</protein>
<feature type="chain" id="PRO_5037240946" evidence="6">
    <location>
        <begin position="23"/>
        <end position="151"/>
    </location>
</feature>
<dbReference type="AlphaFoldDB" id="A0A915CUH0"/>
<name>A0A915CUH0_9BILA</name>
<sequence>MLLLQFLTAFACVVCNVQTASSSKELLLPFAIAGRPLFGFNGQHLRTHDADDTASEKYFTQNLNQSSQTDDAATFKQRYFVNTQWKGNANGAVHILYIEGDGPASVSKVKDVSLPHVALAKDLGATAWILEHRFYGKSQPFSNTTIKTWPT</sequence>
<dbReference type="GO" id="GO:0006508">
    <property type="term" value="P:proteolysis"/>
    <property type="evidence" value="ECO:0007669"/>
    <property type="project" value="UniProtKB-KW"/>
</dbReference>
<dbReference type="Proteomes" id="UP000887574">
    <property type="component" value="Unplaced"/>
</dbReference>
<evidence type="ECO:0000313" key="8">
    <source>
        <dbReference type="WBParaSite" id="jg12276"/>
    </source>
</evidence>
<dbReference type="WBParaSite" id="jg12276">
    <property type="protein sequence ID" value="jg12276"/>
    <property type="gene ID" value="jg12276"/>
</dbReference>
<evidence type="ECO:0000313" key="7">
    <source>
        <dbReference type="Proteomes" id="UP000887574"/>
    </source>
</evidence>
<keyword evidence="5" id="KW-0325">Glycoprotein</keyword>
<dbReference type="PANTHER" id="PTHR11010:SF117">
    <property type="entry name" value="SERINE PROTEASE 16"/>
    <property type="match status" value="1"/>
</dbReference>
<feature type="signal peptide" evidence="6">
    <location>
        <begin position="1"/>
        <end position="22"/>
    </location>
</feature>
<dbReference type="InterPro" id="IPR008758">
    <property type="entry name" value="Peptidase_S28"/>
</dbReference>
<comment type="similarity">
    <text evidence="1">Belongs to the peptidase S28 family.</text>
</comment>
<evidence type="ECO:0000256" key="2">
    <source>
        <dbReference type="ARBA" id="ARBA00022670"/>
    </source>
</evidence>